<name>W0F3J3_9BACT</name>
<dbReference type="KEGG" id="nso:NIASO_11040"/>
<dbReference type="RefSeq" id="WP_008585548.1">
    <property type="nucleotide sequence ID" value="NZ_CP007035.1"/>
</dbReference>
<gene>
    <name evidence="1" type="ORF">NIASO_11040</name>
</gene>
<evidence type="ECO:0000313" key="1">
    <source>
        <dbReference type="EMBL" id="AHF17610.1"/>
    </source>
</evidence>
<proteinExistence type="predicted"/>
<accession>W0F3J3</accession>
<keyword evidence="2" id="KW-1185">Reference proteome</keyword>
<dbReference type="STRING" id="929713.NIASO_11040"/>
<dbReference type="PROSITE" id="PS51257">
    <property type="entry name" value="PROKAR_LIPOPROTEIN"/>
    <property type="match status" value="1"/>
</dbReference>
<sequence length="207" mass="22083">MKKVFIALLSVTLVLSCSKSDVKNDEKPAHQPISGMGETTGALQGTAFTLPQGVTLVNNEINGYLSGDVCKELSSGYYVAVYFVLKNTTGAAISVTFPAGLTIKALDASYQNGFVLQEETISINAGASCLVLLNGYCLNASRHASSDGAQYTWGPVTNAPEMVYLINLCKSKKIDQDTDLQGAIWSITDGDGLNDYDIQNIKSLPNK</sequence>
<dbReference type="EMBL" id="CP007035">
    <property type="protein sequence ID" value="AHF17610.1"/>
    <property type="molecule type" value="Genomic_DNA"/>
</dbReference>
<reference evidence="1 2" key="1">
    <citation type="submission" date="2013-12" db="EMBL/GenBank/DDBJ databases">
        <authorList>
            <consortium name="DOE Joint Genome Institute"/>
            <person name="Eisen J."/>
            <person name="Huntemann M."/>
            <person name="Han J."/>
            <person name="Chen A."/>
            <person name="Kyrpides N."/>
            <person name="Mavromatis K."/>
            <person name="Markowitz V."/>
            <person name="Palaniappan K."/>
            <person name="Ivanova N."/>
            <person name="Schaumberg A."/>
            <person name="Pati A."/>
            <person name="Liolios K."/>
            <person name="Nordberg H.P."/>
            <person name="Cantor M.N."/>
            <person name="Hua S.X."/>
            <person name="Woyke T."/>
        </authorList>
    </citation>
    <scope>NUCLEOTIDE SEQUENCE [LARGE SCALE GENOMIC DNA]</scope>
    <source>
        <strain evidence="2">DSM 19437</strain>
    </source>
</reference>
<evidence type="ECO:0000313" key="2">
    <source>
        <dbReference type="Proteomes" id="UP000003586"/>
    </source>
</evidence>
<organism evidence="1 2">
    <name type="scientific">Niabella soli DSM 19437</name>
    <dbReference type="NCBI Taxonomy" id="929713"/>
    <lineage>
        <taxon>Bacteria</taxon>
        <taxon>Pseudomonadati</taxon>
        <taxon>Bacteroidota</taxon>
        <taxon>Chitinophagia</taxon>
        <taxon>Chitinophagales</taxon>
        <taxon>Chitinophagaceae</taxon>
        <taxon>Niabella</taxon>
    </lineage>
</organism>
<dbReference type="OrthoDB" id="703589at2"/>
<dbReference type="HOGENOM" id="CLU_1325204_0_0_10"/>
<protein>
    <submittedName>
        <fullName evidence="1">Uncharacterized protein</fullName>
    </submittedName>
</protein>
<dbReference type="Proteomes" id="UP000003586">
    <property type="component" value="Chromosome"/>
</dbReference>
<dbReference type="AlphaFoldDB" id="W0F3J3"/>
<dbReference type="eggNOG" id="ENOG5033IF0">
    <property type="taxonomic scope" value="Bacteria"/>
</dbReference>